<accession>A0ABW3IHU3</accession>
<sequence>MKYTKKRENSREYDQMRNKHMKGLGLHVLRFQNVDISENTEHVIERIQQEVARLKTKSEE</sequence>
<reference evidence="3" key="1">
    <citation type="journal article" date="2019" name="Int. J. Syst. Evol. Microbiol.">
        <title>The Global Catalogue of Microorganisms (GCM) 10K type strain sequencing project: providing services to taxonomists for standard genome sequencing and annotation.</title>
        <authorList>
            <consortium name="The Broad Institute Genomics Platform"/>
            <consortium name="The Broad Institute Genome Sequencing Center for Infectious Disease"/>
            <person name="Wu L."/>
            <person name="Ma J."/>
        </authorList>
    </citation>
    <scope>NUCLEOTIDE SEQUENCE [LARGE SCALE GENOMIC DNA]</scope>
    <source>
        <strain evidence="3">CCUG 60898</strain>
    </source>
</reference>
<feature type="domain" description="DUF559" evidence="1">
    <location>
        <begin position="8"/>
        <end position="51"/>
    </location>
</feature>
<comment type="caution">
    <text evidence="2">The sequence shown here is derived from an EMBL/GenBank/DDBJ whole genome shotgun (WGS) entry which is preliminary data.</text>
</comment>
<dbReference type="Proteomes" id="UP001597100">
    <property type="component" value="Unassembled WGS sequence"/>
</dbReference>
<evidence type="ECO:0000313" key="3">
    <source>
        <dbReference type="Proteomes" id="UP001597100"/>
    </source>
</evidence>
<dbReference type="Pfam" id="PF04480">
    <property type="entry name" value="DUF559"/>
    <property type="match status" value="1"/>
</dbReference>
<evidence type="ECO:0000259" key="1">
    <source>
        <dbReference type="Pfam" id="PF04480"/>
    </source>
</evidence>
<dbReference type="Gene3D" id="3.40.960.10">
    <property type="entry name" value="VSR Endonuclease"/>
    <property type="match status" value="1"/>
</dbReference>
<name>A0ABW3IHU3_9FLAO</name>
<keyword evidence="3" id="KW-1185">Reference proteome</keyword>
<organism evidence="2 3">
    <name type="scientific">Salinimicrobium gaetbulicola</name>
    <dbReference type="NCBI Taxonomy" id="999702"/>
    <lineage>
        <taxon>Bacteria</taxon>
        <taxon>Pseudomonadati</taxon>
        <taxon>Bacteroidota</taxon>
        <taxon>Flavobacteriia</taxon>
        <taxon>Flavobacteriales</taxon>
        <taxon>Flavobacteriaceae</taxon>
        <taxon>Salinimicrobium</taxon>
    </lineage>
</organism>
<proteinExistence type="predicted"/>
<gene>
    <name evidence="2" type="ORF">ACFQ1G_12895</name>
</gene>
<evidence type="ECO:0000313" key="2">
    <source>
        <dbReference type="EMBL" id="MFD0977692.1"/>
    </source>
</evidence>
<protein>
    <submittedName>
        <fullName evidence="2">DUF559 domain-containing protein</fullName>
    </submittedName>
</protein>
<dbReference type="EMBL" id="JBHTJP010000035">
    <property type="protein sequence ID" value="MFD0977692.1"/>
    <property type="molecule type" value="Genomic_DNA"/>
</dbReference>
<dbReference type="InterPro" id="IPR007569">
    <property type="entry name" value="DUF559"/>
</dbReference>